<dbReference type="PROSITE" id="PS51257">
    <property type="entry name" value="PROKAR_LIPOPROTEIN"/>
    <property type="match status" value="1"/>
</dbReference>
<evidence type="ECO:0000313" key="3">
    <source>
        <dbReference type="Proteomes" id="UP000517712"/>
    </source>
</evidence>
<keyword evidence="1" id="KW-0732">Signal</keyword>
<evidence type="ECO:0000313" key="2">
    <source>
        <dbReference type="EMBL" id="MBB5741559.1"/>
    </source>
</evidence>
<protein>
    <submittedName>
        <fullName evidence="2">Uncharacterized protein</fullName>
    </submittedName>
</protein>
<feature type="chain" id="PRO_5038394420" evidence="1">
    <location>
        <begin position="29"/>
        <end position="182"/>
    </location>
</feature>
<accession>A0A7W9C9I7</accession>
<name>A0A7W9C9I7_9MICO</name>
<evidence type="ECO:0000256" key="1">
    <source>
        <dbReference type="SAM" id="SignalP"/>
    </source>
</evidence>
<keyword evidence="3" id="KW-1185">Reference proteome</keyword>
<dbReference type="EMBL" id="JACHMU010000001">
    <property type="protein sequence ID" value="MBB5741559.1"/>
    <property type="molecule type" value="Genomic_DNA"/>
</dbReference>
<organism evidence="2 3">
    <name type="scientific">Microbacterium ginsengiterrae</name>
    <dbReference type="NCBI Taxonomy" id="546115"/>
    <lineage>
        <taxon>Bacteria</taxon>
        <taxon>Bacillati</taxon>
        <taxon>Actinomycetota</taxon>
        <taxon>Actinomycetes</taxon>
        <taxon>Micrococcales</taxon>
        <taxon>Microbacteriaceae</taxon>
        <taxon>Microbacterium</taxon>
    </lineage>
</organism>
<feature type="signal peptide" evidence="1">
    <location>
        <begin position="1"/>
        <end position="28"/>
    </location>
</feature>
<sequence length="182" mass="19122">MTFRRSTMSRVRAAALLAVAAVAAVALSACGPAAEPTPTPTAAFASEEEAFTAAEETYRAYNDAGNARRDGLATPNPQDFLLGSALEGDIEALNQLRESGLRLDGRVELELFDGISVSLTEHPPQVVGLVCLDASQAVVRDSHGDDVTPPERASKVAQTVTFIAVGDDLLIAAEELAEDPRC</sequence>
<reference evidence="2 3" key="1">
    <citation type="submission" date="2020-08" db="EMBL/GenBank/DDBJ databases">
        <title>Sequencing the genomes of 1000 actinobacteria strains.</title>
        <authorList>
            <person name="Klenk H.-P."/>
        </authorList>
    </citation>
    <scope>NUCLEOTIDE SEQUENCE [LARGE SCALE GENOMIC DNA]</scope>
    <source>
        <strain evidence="2 3">DSM 24823</strain>
    </source>
</reference>
<gene>
    <name evidence="2" type="ORF">HD600_000056</name>
</gene>
<proteinExistence type="predicted"/>
<dbReference type="AlphaFoldDB" id="A0A7W9C9I7"/>
<dbReference type="RefSeq" id="WP_184280755.1">
    <property type="nucleotide sequence ID" value="NZ_BAAAPG010000001.1"/>
</dbReference>
<dbReference type="Proteomes" id="UP000517712">
    <property type="component" value="Unassembled WGS sequence"/>
</dbReference>
<comment type="caution">
    <text evidence="2">The sequence shown here is derived from an EMBL/GenBank/DDBJ whole genome shotgun (WGS) entry which is preliminary data.</text>
</comment>